<comment type="caution">
    <text evidence="1">The sequence shown here is derived from an EMBL/GenBank/DDBJ whole genome shotgun (WGS) entry which is preliminary data.</text>
</comment>
<accession>A0AAD8ZSS4</accession>
<dbReference type="EMBL" id="JAROKS010000005">
    <property type="protein sequence ID" value="KAK1803603.1"/>
    <property type="molecule type" value="Genomic_DNA"/>
</dbReference>
<evidence type="ECO:0000313" key="1">
    <source>
        <dbReference type="EMBL" id="KAK1803603.1"/>
    </source>
</evidence>
<sequence>MCALEMRVLDPADLLKILDFPSLPDGVTKTTGFCAHRRLLPVVGFSLLSGSRPIRNQCLTSEPWVRVVCV</sequence>
<gene>
    <name evidence="1" type="ORF">P4O66_021020</name>
</gene>
<dbReference type="AlphaFoldDB" id="A0AAD8ZSS4"/>
<name>A0AAD8ZSS4_9TELE</name>
<organism evidence="1 2">
    <name type="scientific">Electrophorus voltai</name>
    <dbReference type="NCBI Taxonomy" id="2609070"/>
    <lineage>
        <taxon>Eukaryota</taxon>
        <taxon>Metazoa</taxon>
        <taxon>Chordata</taxon>
        <taxon>Craniata</taxon>
        <taxon>Vertebrata</taxon>
        <taxon>Euteleostomi</taxon>
        <taxon>Actinopterygii</taxon>
        <taxon>Neopterygii</taxon>
        <taxon>Teleostei</taxon>
        <taxon>Ostariophysi</taxon>
        <taxon>Gymnotiformes</taxon>
        <taxon>Gymnotoidei</taxon>
        <taxon>Gymnotidae</taxon>
        <taxon>Electrophorus</taxon>
    </lineage>
</organism>
<dbReference type="Proteomes" id="UP001239994">
    <property type="component" value="Unassembled WGS sequence"/>
</dbReference>
<protein>
    <submittedName>
        <fullName evidence="1">Uncharacterized protein</fullName>
    </submittedName>
</protein>
<proteinExistence type="predicted"/>
<reference evidence="1" key="1">
    <citation type="submission" date="2023-03" db="EMBL/GenBank/DDBJ databases">
        <title>Electrophorus voltai genome.</title>
        <authorList>
            <person name="Bian C."/>
        </authorList>
    </citation>
    <scope>NUCLEOTIDE SEQUENCE</scope>
    <source>
        <strain evidence="1">CB-2022</strain>
        <tissue evidence="1">Muscle</tissue>
    </source>
</reference>
<keyword evidence="2" id="KW-1185">Reference proteome</keyword>
<evidence type="ECO:0000313" key="2">
    <source>
        <dbReference type="Proteomes" id="UP001239994"/>
    </source>
</evidence>